<evidence type="ECO:0000313" key="1">
    <source>
        <dbReference type="EMBL" id="KAK5908665.1"/>
    </source>
</evidence>
<comment type="caution">
    <text evidence="1">The sequence shown here is derived from an EMBL/GenBank/DDBJ whole genome shotgun (WGS) entry which is preliminary data.</text>
</comment>
<sequence length="67" mass="7129">MGEAMSLTDFIEEAGDPGMLVLMGEAELMDQTDFNGEAEGVLDDELEMEPNPDLAWPVTATGTGDHA</sequence>
<name>A0AAN8CSX7_CHAGU</name>
<reference evidence="1 2" key="1">
    <citation type="journal article" date="2023" name="Mol. Biol. Evol.">
        <title>Genomics of Secondarily Temperate Adaptation in the Only Non-Antarctic Icefish.</title>
        <authorList>
            <person name="Rivera-Colon A.G."/>
            <person name="Rayamajhi N."/>
            <person name="Minhas B.F."/>
            <person name="Madrigal G."/>
            <person name="Bilyk K.T."/>
            <person name="Yoon V."/>
            <person name="Hune M."/>
            <person name="Gregory S."/>
            <person name="Cheng C.H.C."/>
            <person name="Catchen J.M."/>
        </authorList>
    </citation>
    <scope>NUCLEOTIDE SEQUENCE [LARGE SCALE GENOMIC DNA]</scope>
    <source>
        <tissue evidence="1">White muscle</tissue>
    </source>
</reference>
<evidence type="ECO:0000313" key="2">
    <source>
        <dbReference type="Proteomes" id="UP001331515"/>
    </source>
</evidence>
<protein>
    <submittedName>
        <fullName evidence="1">Uncharacterized protein</fullName>
    </submittedName>
</protein>
<dbReference type="Proteomes" id="UP001331515">
    <property type="component" value="Unassembled WGS sequence"/>
</dbReference>
<keyword evidence="2" id="KW-1185">Reference proteome</keyword>
<proteinExistence type="predicted"/>
<dbReference type="AlphaFoldDB" id="A0AAN8CSX7"/>
<gene>
    <name evidence="1" type="ORF">CgunFtcFv8_016700</name>
</gene>
<dbReference type="EMBL" id="JAURVH010001529">
    <property type="protein sequence ID" value="KAK5908665.1"/>
    <property type="molecule type" value="Genomic_DNA"/>
</dbReference>
<accession>A0AAN8CSX7</accession>
<organism evidence="1 2">
    <name type="scientific">Champsocephalus gunnari</name>
    <name type="common">Mackerel icefish</name>
    <dbReference type="NCBI Taxonomy" id="52237"/>
    <lineage>
        <taxon>Eukaryota</taxon>
        <taxon>Metazoa</taxon>
        <taxon>Chordata</taxon>
        <taxon>Craniata</taxon>
        <taxon>Vertebrata</taxon>
        <taxon>Euteleostomi</taxon>
        <taxon>Actinopterygii</taxon>
        <taxon>Neopterygii</taxon>
        <taxon>Teleostei</taxon>
        <taxon>Neoteleostei</taxon>
        <taxon>Acanthomorphata</taxon>
        <taxon>Eupercaria</taxon>
        <taxon>Perciformes</taxon>
        <taxon>Notothenioidei</taxon>
        <taxon>Channichthyidae</taxon>
        <taxon>Champsocephalus</taxon>
    </lineage>
</organism>